<dbReference type="HOGENOM" id="CLU_130681_0_0_1"/>
<proteinExistence type="predicted"/>
<sequence>MANVYSEAHARLDFLISRRQTSTRYYLKRITAITKPVRERDQGSQSGTAIWRGPTDMEVLQIHSEGRRHVAAYPDLRGYLASRRQRTSTLRTGRSRLELFEQECKDSQQPSTAIGRRQPYWLKYKIARRLKWSEGSRLKYPISGTRRLRLIAATLVERQPRTHDRIRNFHPSDTNL</sequence>
<dbReference type="EMBL" id="JH597831">
    <property type="status" value="NOT_ANNOTATED_CDS"/>
    <property type="molecule type" value="Genomic_DNA"/>
</dbReference>
<reference evidence="1" key="2">
    <citation type="submission" date="2015-06" db="UniProtKB">
        <authorList>
            <consortium name="EnsemblProtists"/>
        </authorList>
    </citation>
    <scope>IDENTIFICATION</scope>
    <source>
        <strain evidence="1">Emoy2</strain>
    </source>
</reference>
<dbReference type="EnsemblProtists" id="HpaT809691">
    <property type="protein sequence ID" value="HpaP809691"/>
    <property type="gene ID" value="HpaG809691"/>
</dbReference>
<accession>M4BTA6</accession>
<reference evidence="2" key="1">
    <citation type="journal article" date="2010" name="Science">
        <title>Signatures of adaptation to obligate biotrophy in the Hyaloperonospora arabidopsidis genome.</title>
        <authorList>
            <person name="Baxter L."/>
            <person name="Tripathy S."/>
            <person name="Ishaque N."/>
            <person name="Boot N."/>
            <person name="Cabral A."/>
            <person name="Kemen E."/>
            <person name="Thines M."/>
            <person name="Ah-Fong A."/>
            <person name="Anderson R."/>
            <person name="Badejoko W."/>
            <person name="Bittner-Eddy P."/>
            <person name="Boore J.L."/>
            <person name="Chibucos M.C."/>
            <person name="Coates M."/>
            <person name="Dehal P."/>
            <person name="Delehaunty K."/>
            <person name="Dong S."/>
            <person name="Downton P."/>
            <person name="Dumas B."/>
            <person name="Fabro G."/>
            <person name="Fronick C."/>
            <person name="Fuerstenberg S.I."/>
            <person name="Fulton L."/>
            <person name="Gaulin E."/>
            <person name="Govers F."/>
            <person name="Hughes L."/>
            <person name="Humphray S."/>
            <person name="Jiang R.H."/>
            <person name="Judelson H."/>
            <person name="Kamoun S."/>
            <person name="Kyung K."/>
            <person name="Meijer H."/>
            <person name="Minx P."/>
            <person name="Morris P."/>
            <person name="Nelson J."/>
            <person name="Phuntumart V."/>
            <person name="Qutob D."/>
            <person name="Rehmany A."/>
            <person name="Rougon-Cardoso A."/>
            <person name="Ryden P."/>
            <person name="Torto-Alalibo T."/>
            <person name="Studholme D."/>
            <person name="Wang Y."/>
            <person name="Win J."/>
            <person name="Wood J."/>
            <person name="Clifton S.W."/>
            <person name="Rogers J."/>
            <person name="Van den Ackerveken G."/>
            <person name="Jones J.D."/>
            <person name="McDowell J.M."/>
            <person name="Beynon J."/>
            <person name="Tyler B.M."/>
        </authorList>
    </citation>
    <scope>NUCLEOTIDE SEQUENCE [LARGE SCALE GENOMIC DNA]</scope>
    <source>
        <strain evidence="2">Emoy2</strain>
    </source>
</reference>
<organism evidence="1 2">
    <name type="scientific">Hyaloperonospora arabidopsidis (strain Emoy2)</name>
    <name type="common">Downy mildew agent</name>
    <name type="synonym">Peronospora arabidopsidis</name>
    <dbReference type="NCBI Taxonomy" id="559515"/>
    <lineage>
        <taxon>Eukaryota</taxon>
        <taxon>Sar</taxon>
        <taxon>Stramenopiles</taxon>
        <taxon>Oomycota</taxon>
        <taxon>Peronosporomycetes</taxon>
        <taxon>Peronosporales</taxon>
        <taxon>Peronosporaceae</taxon>
        <taxon>Hyaloperonospora</taxon>
    </lineage>
</organism>
<evidence type="ECO:0000313" key="1">
    <source>
        <dbReference type="EnsemblProtists" id="HpaP809691"/>
    </source>
</evidence>
<dbReference type="Proteomes" id="UP000011713">
    <property type="component" value="Unassembled WGS sequence"/>
</dbReference>
<protein>
    <submittedName>
        <fullName evidence="1">Uncharacterized protein</fullName>
    </submittedName>
</protein>
<dbReference type="InParanoid" id="M4BTA6"/>
<evidence type="ECO:0000313" key="2">
    <source>
        <dbReference type="Proteomes" id="UP000011713"/>
    </source>
</evidence>
<keyword evidence="2" id="KW-1185">Reference proteome</keyword>
<name>M4BTA6_HYAAE</name>
<dbReference type="AlphaFoldDB" id="M4BTA6"/>
<dbReference type="VEuPathDB" id="FungiDB:HpaG809691"/>